<dbReference type="EMBL" id="FWXB01000018">
    <property type="protein sequence ID" value="SMC13953.1"/>
    <property type="molecule type" value="Genomic_DNA"/>
</dbReference>
<gene>
    <name evidence="4" type="primary">pqqD</name>
    <name evidence="4" type="ORF">ROA7745_03815</name>
</gene>
<evidence type="ECO:0000313" key="4">
    <source>
        <dbReference type="EMBL" id="SMC13953.1"/>
    </source>
</evidence>
<dbReference type="InterPro" id="IPR041881">
    <property type="entry name" value="PqqD_sf"/>
</dbReference>
<dbReference type="OrthoDB" id="7995890at2"/>
<dbReference type="Pfam" id="PF05402">
    <property type="entry name" value="PqqD"/>
    <property type="match status" value="1"/>
</dbReference>
<dbReference type="Gene3D" id="1.10.10.1150">
    <property type="entry name" value="Coenzyme PQQ synthesis protein D (PqqD)"/>
    <property type="match status" value="1"/>
</dbReference>
<evidence type="ECO:0000256" key="1">
    <source>
        <dbReference type="ARBA" id="ARBA00004886"/>
    </source>
</evidence>
<keyword evidence="5" id="KW-1185">Reference proteome</keyword>
<protein>
    <submittedName>
        <fullName evidence="4">Coenzyme PQQ synthesis protein D</fullName>
    </submittedName>
</protein>
<evidence type="ECO:0000256" key="2">
    <source>
        <dbReference type="ARBA" id="ARBA00011741"/>
    </source>
</evidence>
<comment type="subunit">
    <text evidence="2">Monomer. Interacts with PqqE.</text>
</comment>
<dbReference type="InterPro" id="IPR008792">
    <property type="entry name" value="PQQD"/>
</dbReference>
<reference evidence="4 5" key="1">
    <citation type="submission" date="2017-03" db="EMBL/GenBank/DDBJ databases">
        <authorList>
            <person name="Afonso C.L."/>
            <person name="Miller P.J."/>
            <person name="Scott M.A."/>
            <person name="Spackman E."/>
            <person name="Goraichik I."/>
            <person name="Dimitrov K.M."/>
            <person name="Suarez D.L."/>
            <person name="Swayne D.E."/>
        </authorList>
    </citation>
    <scope>NUCLEOTIDE SEQUENCE [LARGE SCALE GENOMIC DNA]</scope>
    <source>
        <strain evidence="4 5">CECT 7745</strain>
    </source>
</reference>
<dbReference type="InterPro" id="IPR022479">
    <property type="entry name" value="PqqD_bac"/>
</dbReference>
<dbReference type="Proteomes" id="UP000193224">
    <property type="component" value="Unassembled WGS sequence"/>
</dbReference>
<evidence type="ECO:0000256" key="3">
    <source>
        <dbReference type="ARBA" id="ARBA00022905"/>
    </source>
</evidence>
<keyword evidence="3" id="KW-0884">PQQ biosynthesis</keyword>
<evidence type="ECO:0000313" key="5">
    <source>
        <dbReference type="Proteomes" id="UP000193224"/>
    </source>
</evidence>
<organism evidence="4 5">
    <name type="scientific">Roseovarius aestuarii</name>
    <dbReference type="NCBI Taxonomy" id="475083"/>
    <lineage>
        <taxon>Bacteria</taxon>
        <taxon>Pseudomonadati</taxon>
        <taxon>Pseudomonadota</taxon>
        <taxon>Alphaproteobacteria</taxon>
        <taxon>Rhodobacterales</taxon>
        <taxon>Roseobacteraceae</taxon>
        <taxon>Roseovarius</taxon>
    </lineage>
</organism>
<sequence length="93" mass="10199">MSQVAPEAIPVIPRGVRLHRDEVREQWVLLAPERAVALDQVGYAILSEIDGTRSFGAITEGLAEAYAAPLEQIVADAGEFLRGLMDRRILEEA</sequence>
<accession>A0A1X7BWF4</accession>
<dbReference type="NCBIfam" id="TIGR03859">
    <property type="entry name" value="PQQ_PqqD"/>
    <property type="match status" value="1"/>
</dbReference>
<dbReference type="GO" id="GO:0048038">
    <property type="term" value="F:quinone binding"/>
    <property type="evidence" value="ECO:0007669"/>
    <property type="project" value="InterPro"/>
</dbReference>
<dbReference type="UniPathway" id="UPA00539"/>
<proteinExistence type="predicted"/>
<dbReference type="GO" id="GO:0018189">
    <property type="term" value="P:pyrroloquinoline quinone biosynthetic process"/>
    <property type="evidence" value="ECO:0007669"/>
    <property type="project" value="UniProtKB-UniPathway"/>
</dbReference>
<name>A0A1X7BWF4_9RHOB</name>
<dbReference type="RefSeq" id="WP_085801874.1">
    <property type="nucleotide sequence ID" value="NZ_FWXB01000018.1"/>
</dbReference>
<comment type="pathway">
    <text evidence="1">Cofactor biosynthesis; pyrroloquinoline quinone biosynthesis.</text>
</comment>
<dbReference type="AlphaFoldDB" id="A0A1X7BWF4"/>